<keyword evidence="1" id="KW-1133">Transmembrane helix</keyword>
<feature type="transmembrane region" description="Helical" evidence="1">
    <location>
        <begin position="196"/>
        <end position="217"/>
    </location>
</feature>
<feature type="transmembrane region" description="Helical" evidence="1">
    <location>
        <begin position="16"/>
        <end position="37"/>
    </location>
</feature>
<feature type="transmembrane region" description="Helical" evidence="1">
    <location>
        <begin position="253"/>
        <end position="273"/>
    </location>
</feature>
<feature type="transmembrane region" description="Helical" evidence="1">
    <location>
        <begin position="229"/>
        <end position="247"/>
    </location>
</feature>
<feature type="transmembrane region" description="Helical" evidence="1">
    <location>
        <begin position="57"/>
        <end position="78"/>
    </location>
</feature>
<feature type="transmembrane region" description="Helical" evidence="1">
    <location>
        <begin position="126"/>
        <end position="146"/>
    </location>
</feature>
<evidence type="ECO:0000256" key="1">
    <source>
        <dbReference type="SAM" id="Phobius"/>
    </source>
</evidence>
<feature type="transmembrane region" description="Helical" evidence="1">
    <location>
        <begin position="167"/>
        <end position="184"/>
    </location>
</feature>
<sequence>MVIEAQRIPALDAYRATMMLLGLVLHSAVFTATYAPIRTNLGEDLLYLIYDFIHTFRMPAFIFISGFFSALIFTKYGARALIGNRAKRILLPLLIFWPLVTIAFQLVFALATGGSVVPAEQNFVEFYHLWFLAYLVYLNSIAVLLVKMLPWVFARPSKILNYRIGQIALYLIATLLLAVIPYTLEPDGTLKTASAVAPDNSMIAFYLIIFLLGWLAFQNQSIIINFRKHWYLFLIIGSIGYLAHLATSEQLDFDYRVVYFGASLNLSFAILGLMQKLITKTNSVVSYFSQGSYWIYIVHLPIVLLILTLLEDFEFGMGTRLSLVLTLTTLLSLASYQLLVRHKPIGRFLGEKPN</sequence>
<name>A0A6J6EN20_9ZZZZ</name>
<feature type="transmembrane region" description="Helical" evidence="1">
    <location>
        <begin position="90"/>
        <end position="114"/>
    </location>
</feature>
<dbReference type="EMBL" id="CAEZTT010000040">
    <property type="protein sequence ID" value="CAB4574358.1"/>
    <property type="molecule type" value="Genomic_DNA"/>
</dbReference>
<dbReference type="GO" id="GO:0016747">
    <property type="term" value="F:acyltransferase activity, transferring groups other than amino-acyl groups"/>
    <property type="evidence" value="ECO:0007669"/>
    <property type="project" value="InterPro"/>
</dbReference>
<dbReference type="InterPro" id="IPR050623">
    <property type="entry name" value="Glucan_succinyl_AcylTrfase"/>
</dbReference>
<dbReference type="PANTHER" id="PTHR36927">
    <property type="entry name" value="BLR4337 PROTEIN"/>
    <property type="match status" value="1"/>
</dbReference>
<organism evidence="3">
    <name type="scientific">freshwater metagenome</name>
    <dbReference type="NCBI Taxonomy" id="449393"/>
    <lineage>
        <taxon>unclassified sequences</taxon>
        <taxon>metagenomes</taxon>
        <taxon>ecological metagenomes</taxon>
    </lineage>
</organism>
<feature type="domain" description="Acyltransferase 3" evidence="2">
    <location>
        <begin position="9"/>
        <end position="334"/>
    </location>
</feature>
<gene>
    <name evidence="3" type="ORF">UFOPK1726_00480</name>
</gene>
<proteinExistence type="predicted"/>
<dbReference type="Pfam" id="PF01757">
    <property type="entry name" value="Acyl_transf_3"/>
    <property type="match status" value="1"/>
</dbReference>
<dbReference type="AlphaFoldDB" id="A0A6J6EN20"/>
<evidence type="ECO:0000313" key="3">
    <source>
        <dbReference type="EMBL" id="CAB4574358.1"/>
    </source>
</evidence>
<dbReference type="PANTHER" id="PTHR36927:SF1">
    <property type="entry name" value="MDO-LIKE PROTEIN"/>
    <property type="match status" value="1"/>
</dbReference>
<keyword evidence="1" id="KW-0812">Transmembrane</keyword>
<feature type="transmembrane region" description="Helical" evidence="1">
    <location>
        <begin position="293"/>
        <end position="310"/>
    </location>
</feature>
<evidence type="ECO:0000259" key="2">
    <source>
        <dbReference type="Pfam" id="PF01757"/>
    </source>
</evidence>
<reference evidence="3" key="1">
    <citation type="submission" date="2020-05" db="EMBL/GenBank/DDBJ databases">
        <authorList>
            <person name="Chiriac C."/>
            <person name="Salcher M."/>
            <person name="Ghai R."/>
            <person name="Kavagutti S V."/>
        </authorList>
    </citation>
    <scope>NUCLEOTIDE SEQUENCE</scope>
</reference>
<dbReference type="InterPro" id="IPR002656">
    <property type="entry name" value="Acyl_transf_3_dom"/>
</dbReference>
<keyword evidence="1" id="KW-0472">Membrane</keyword>
<feature type="transmembrane region" description="Helical" evidence="1">
    <location>
        <begin position="322"/>
        <end position="340"/>
    </location>
</feature>
<accession>A0A6J6EN20</accession>
<protein>
    <submittedName>
        <fullName evidence="3">Unannotated protein</fullName>
    </submittedName>
</protein>